<evidence type="ECO:0000256" key="4">
    <source>
        <dbReference type="ARBA" id="ARBA00022679"/>
    </source>
</evidence>
<dbReference type="InterPro" id="IPR050979">
    <property type="entry name" value="LD-transpeptidase"/>
</dbReference>
<dbReference type="GO" id="GO:0016757">
    <property type="term" value="F:glycosyltransferase activity"/>
    <property type="evidence" value="ECO:0007669"/>
    <property type="project" value="UniProtKB-KW"/>
</dbReference>
<dbReference type="InterPro" id="IPR036366">
    <property type="entry name" value="PGBDSf"/>
</dbReference>
<dbReference type="Proteomes" id="UP000295832">
    <property type="component" value="Unassembled WGS sequence"/>
</dbReference>
<dbReference type="GO" id="GO:0018104">
    <property type="term" value="P:peptidoglycan-protein cross-linking"/>
    <property type="evidence" value="ECO:0007669"/>
    <property type="project" value="TreeGrafter"/>
</dbReference>
<evidence type="ECO:0000313" key="11">
    <source>
        <dbReference type="EMBL" id="TDX52305.1"/>
    </source>
</evidence>
<keyword evidence="5" id="KW-0378">Hydrolase</keyword>
<dbReference type="STRING" id="926561.GCA_000379025_01328"/>
<keyword evidence="7 9" id="KW-0573">Peptidoglycan synthesis</keyword>
<dbReference type="SUPFAM" id="SSF141523">
    <property type="entry name" value="L,D-transpeptidase catalytic domain-like"/>
    <property type="match status" value="1"/>
</dbReference>
<evidence type="ECO:0000256" key="8">
    <source>
        <dbReference type="ARBA" id="ARBA00023316"/>
    </source>
</evidence>
<evidence type="ECO:0000256" key="1">
    <source>
        <dbReference type="ARBA" id="ARBA00004752"/>
    </source>
</evidence>
<sequence length="311" mass="35447">MYFIKIFILVLLILILFMTNTLAEENKELCDCKPLRNLSLHNPLMEGDDIWELQQQLKDLGFYKGEINSIYDWQTYLAVRNFQYTSGLKETGIVKEELWVELAEALNKRSTITATNKRSQAPEGKVSLLINGYKRQMTVLSDGEAYYSFPVAIGKASTKSPIGEWAIIAKDKDWGGGFGVRWMRLNVPWGIYGIHGTNKPGSIGSAASHGCIRMFNRDVKVLYDWVEVGTRVKIIGRRDKIEINHDLKPRNVGADVLLFQEKLRGYGFNPGYTDGRFGGDTKKAMEEFKYIYGLKDDLEGDQNSFYILNIQ</sequence>
<comment type="pathway">
    <text evidence="1 9">Cell wall biogenesis; peptidoglycan biosynthesis.</text>
</comment>
<comment type="caution">
    <text evidence="11">The sequence shown here is derived from an EMBL/GenBank/DDBJ whole genome shotgun (WGS) entry which is preliminary data.</text>
</comment>
<keyword evidence="6 9" id="KW-0133">Cell shape</keyword>
<dbReference type="SUPFAM" id="SSF47090">
    <property type="entry name" value="PGBD-like"/>
    <property type="match status" value="2"/>
</dbReference>
<proteinExistence type="inferred from homology"/>
<dbReference type="PANTHER" id="PTHR30582:SF24">
    <property type="entry name" value="L,D-TRANSPEPTIDASE ERFK_SRFK-RELATED"/>
    <property type="match status" value="1"/>
</dbReference>
<evidence type="ECO:0000256" key="9">
    <source>
        <dbReference type="PROSITE-ProRule" id="PRU01373"/>
    </source>
</evidence>
<dbReference type="Pfam" id="PF01471">
    <property type="entry name" value="PG_binding_1"/>
    <property type="match status" value="2"/>
</dbReference>
<keyword evidence="3" id="KW-0328">Glycosyltransferase</keyword>
<dbReference type="GO" id="GO:0005576">
    <property type="term" value="C:extracellular region"/>
    <property type="evidence" value="ECO:0007669"/>
    <property type="project" value="TreeGrafter"/>
</dbReference>
<dbReference type="GO" id="GO:0071972">
    <property type="term" value="F:peptidoglycan L,D-transpeptidase activity"/>
    <property type="evidence" value="ECO:0007669"/>
    <property type="project" value="TreeGrafter"/>
</dbReference>
<dbReference type="UniPathway" id="UPA00219"/>
<keyword evidence="12" id="KW-1185">Reference proteome</keyword>
<dbReference type="InterPro" id="IPR005490">
    <property type="entry name" value="LD_TPept_cat_dom"/>
</dbReference>
<comment type="similarity">
    <text evidence="2">Belongs to the YkuD family.</text>
</comment>
<evidence type="ECO:0000256" key="6">
    <source>
        <dbReference type="ARBA" id="ARBA00022960"/>
    </source>
</evidence>
<dbReference type="EMBL" id="SOEG01000007">
    <property type="protein sequence ID" value="TDX52305.1"/>
    <property type="molecule type" value="Genomic_DNA"/>
</dbReference>
<dbReference type="PANTHER" id="PTHR30582">
    <property type="entry name" value="L,D-TRANSPEPTIDASE"/>
    <property type="match status" value="1"/>
</dbReference>
<dbReference type="InterPro" id="IPR036365">
    <property type="entry name" value="PGBD-like_sf"/>
</dbReference>
<evidence type="ECO:0000256" key="2">
    <source>
        <dbReference type="ARBA" id="ARBA00005992"/>
    </source>
</evidence>
<feature type="domain" description="L,D-TPase catalytic" evidence="10">
    <location>
        <begin position="126"/>
        <end position="235"/>
    </location>
</feature>
<evidence type="ECO:0000259" key="10">
    <source>
        <dbReference type="PROSITE" id="PS52029"/>
    </source>
</evidence>
<protein>
    <submittedName>
        <fullName evidence="11">Putative peptidoglycan binding protein</fullName>
    </submittedName>
</protein>
<dbReference type="GO" id="GO:0008360">
    <property type="term" value="P:regulation of cell shape"/>
    <property type="evidence" value="ECO:0007669"/>
    <property type="project" value="UniProtKB-UniRule"/>
</dbReference>
<dbReference type="Pfam" id="PF03734">
    <property type="entry name" value="YkuD"/>
    <property type="match status" value="1"/>
</dbReference>
<dbReference type="PROSITE" id="PS52029">
    <property type="entry name" value="LD_TPASE"/>
    <property type="match status" value="1"/>
</dbReference>
<keyword evidence="4" id="KW-0808">Transferase</keyword>
<dbReference type="AlphaFoldDB" id="A0A4R8GZL4"/>
<dbReference type="Gene3D" id="1.10.101.10">
    <property type="entry name" value="PGBD-like superfamily/PGBD"/>
    <property type="match status" value="2"/>
</dbReference>
<dbReference type="InterPro" id="IPR002477">
    <property type="entry name" value="Peptidoglycan-bd-like"/>
</dbReference>
<dbReference type="GO" id="GO:0071555">
    <property type="term" value="P:cell wall organization"/>
    <property type="evidence" value="ECO:0007669"/>
    <property type="project" value="UniProtKB-UniRule"/>
</dbReference>
<dbReference type="CDD" id="cd16913">
    <property type="entry name" value="YkuD_like"/>
    <property type="match status" value="1"/>
</dbReference>
<organism evidence="11 12">
    <name type="scientific">Orenia marismortui</name>
    <dbReference type="NCBI Taxonomy" id="46469"/>
    <lineage>
        <taxon>Bacteria</taxon>
        <taxon>Bacillati</taxon>
        <taxon>Bacillota</taxon>
        <taxon>Clostridia</taxon>
        <taxon>Halanaerobiales</taxon>
        <taxon>Halobacteroidaceae</taxon>
        <taxon>Orenia</taxon>
    </lineage>
</organism>
<accession>A0A4R8GZL4</accession>
<gene>
    <name evidence="11" type="ORF">C7959_10711</name>
</gene>
<dbReference type="Gene3D" id="2.40.440.10">
    <property type="entry name" value="L,D-transpeptidase catalytic domain-like"/>
    <property type="match status" value="1"/>
</dbReference>
<keyword evidence="8 9" id="KW-0961">Cell wall biogenesis/degradation</keyword>
<feature type="active site" description="Proton donor/acceptor" evidence="9">
    <location>
        <position position="195"/>
    </location>
</feature>
<reference evidence="11 12" key="1">
    <citation type="submission" date="2019-03" db="EMBL/GenBank/DDBJ databases">
        <title>Subsurface microbial communities from deep shales in Ohio and West Virginia, USA.</title>
        <authorList>
            <person name="Wrighton K."/>
        </authorList>
    </citation>
    <scope>NUCLEOTIDE SEQUENCE [LARGE SCALE GENOMIC DNA]</scope>
    <source>
        <strain evidence="11 12">MSL 6dP</strain>
    </source>
</reference>
<evidence type="ECO:0000256" key="3">
    <source>
        <dbReference type="ARBA" id="ARBA00022676"/>
    </source>
</evidence>
<name>A0A4R8GZL4_9FIRM</name>
<feature type="active site" description="Nucleophile" evidence="9">
    <location>
        <position position="211"/>
    </location>
</feature>
<evidence type="ECO:0000256" key="5">
    <source>
        <dbReference type="ARBA" id="ARBA00022801"/>
    </source>
</evidence>
<evidence type="ECO:0000313" key="12">
    <source>
        <dbReference type="Proteomes" id="UP000295832"/>
    </source>
</evidence>
<dbReference type="InterPro" id="IPR038063">
    <property type="entry name" value="Transpep_catalytic_dom"/>
</dbReference>
<evidence type="ECO:0000256" key="7">
    <source>
        <dbReference type="ARBA" id="ARBA00022984"/>
    </source>
</evidence>